<reference evidence="5" key="1">
    <citation type="submission" date="2021-06" db="EMBL/GenBank/DDBJ databases">
        <authorList>
            <person name="Criscuolo A."/>
        </authorList>
    </citation>
    <scope>NUCLEOTIDE SEQUENCE</scope>
    <source>
        <strain evidence="5">CIP111600</strain>
    </source>
</reference>
<dbReference type="GO" id="GO:0008270">
    <property type="term" value="F:zinc ion binding"/>
    <property type="evidence" value="ECO:0007669"/>
    <property type="project" value="InterPro"/>
</dbReference>
<comment type="similarity">
    <text evidence="3">Belongs to the zinc-containing alcohol dehydrogenase family.</text>
</comment>
<dbReference type="Pfam" id="PF08240">
    <property type="entry name" value="ADH_N"/>
    <property type="match status" value="1"/>
</dbReference>
<dbReference type="Pfam" id="PF00107">
    <property type="entry name" value="ADH_zinc_N"/>
    <property type="match status" value="1"/>
</dbReference>
<evidence type="ECO:0000256" key="3">
    <source>
        <dbReference type="RuleBase" id="RU361277"/>
    </source>
</evidence>
<accession>A0A916NFC6</accession>
<proteinExistence type="inferred from homology"/>
<evidence type="ECO:0000259" key="4">
    <source>
        <dbReference type="SMART" id="SM00829"/>
    </source>
</evidence>
<dbReference type="InterPro" id="IPR050129">
    <property type="entry name" value="Zn_alcohol_dh"/>
</dbReference>
<organism evidence="5 6">
    <name type="scientific">Paenibacillus solanacearum</name>
    <dbReference type="NCBI Taxonomy" id="2048548"/>
    <lineage>
        <taxon>Bacteria</taxon>
        <taxon>Bacillati</taxon>
        <taxon>Bacillota</taxon>
        <taxon>Bacilli</taxon>
        <taxon>Bacillales</taxon>
        <taxon>Paenibacillaceae</taxon>
        <taxon>Paenibacillus</taxon>
    </lineage>
</organism>
<name>A0A916NFC6_9BACL</name>
<dbReference type="EC" id="1.1.1.251" evidence="5"/>
<dbReference type="PANTHER" id="PTHR43401:SF2">
    <property type="entry name" value="L-THREONINE 3-DEHYDROGENASE"/>
    <property type="match status" value="1"/>
</dbReference>
<dbReference type="PROSITE" id="PS00059">
    <property type="entry name" value="ADH_ZINC"/>
    <property type="match status" value="1"/>
</dbReference>
<dbReference type="InterPro" id="IPR002328">
    <property type="entry name" value="ADH_Zn_CS"/>
</dbReference>
<keyword evidence="2 5" id="KW-0560">Oxidoreductase</keyword>
<dbReference type="EMBL" id="CAJVAS010000001">
    <property type="protein sequence ID" value="CAG7598068.1"/>
    <property type="molecule type" value="Genomic_DNA"/>
</dbReference>
<dbReference type="AlphaFoldDB" id="A0A916NFC6"/>
<dbReference type="InterPro" id="IPR020843">
    <property type="entry name" value="ER"/>
</dbReference>
<keyword evidence="3" id="KW-0862">Zinc</keyword>
<evidence type="ECO:0000256" key="1">
    <source>
        <dbReference type="ARBA" id="ARBA00022723"/>
    </source>
</evidence>
<feature type="domain" description="Enoyl reductase (ER)" evidence="4">
    <location>
        <begin position="9"/>
        <end position="342"/>
    </location>
</feature>
<evidence type="ECO:0000313" key="5">
    <source>
        <dbReference type="EMBL" id="CAG7598068.1"/>
    </source>
</evidence>
<dbReference type="GO" id="GO:0008868">
    <property type="term" value="F:galactitol-1-phosphate 5-dehydrogenase activity"/>
    <property type="evidence" value="ECO:0007669"/>
    <property type="project" value="UniProtKB-EC"/>
</dbReference>
<gene>
    <name evidence="5" type="primary">gatD</name>
    <name evidence="5" type="ORF">PAESOLCIP111_00195</name>
</gene>
<dbReference type="CDD" id="cd08236">
    <property type="entry name" value="sugar_DH"/>
    <property type="match status" value="1"/>
</dbReference>
<comment type="cofactor">
    <cofactor evidence="3">
        <name>Zn(2+)</name>
        <dbReference type="ChEBI" id="CHEBI:29105"/>
    </cofactor>
</comment>
<dbReference type="PANTHER" id="PTHR43401">
    <property type="entry name" value="L-THREONINE 3-DEHYDROGENASE"/>
    <property type="match status" value="1"/>
</dbReference>
<keyword evidence="6" id="KW-1185">Reference proteome</keyword>
<sequence length="350" mass="37922">MKMKAWPLHAIGDIRMETRAKPLPGPGEVLLKVRACGICGSDIPRVFSKGTYSFPTVPGHEFAGEIEAVGEGVDESLIGRGAAVFPLLPCRCCSACEIGEYALCENYNYMGSRCDGAFAEYMKVPQWNLLLMPEGVSYEEAAMVEPAAVAVHALRQSGVGIGDTVLIYGAGPIGLMLAQWADIWGAGQTLLVDIDEEKLAFARGLGIANTCNAVASDVRAWVSERTGGRGADVTIEGAGSSVSLENAMHTTRPFGQIVLMGNPAGEMTLTQKGYWEILRKNLKIIGTWNSYYANLPLNEWKLVLDFIASGKLRLAPLITHRVPIEGIGEALKMIRDRSEFTVKVMYVNHI</sequence>
<protein>
    <submittedName>
        <fullName evidence="5">Galactitol 1-phosphate 5-dehydrogenase</fullName>
        <ecNumber evidence="5">1.1.1.251</ecNumber>
    </submittedName>
</protein>
<comment type="caution">
    <text evidence="5">The sequence shown here is derived from an EMBL/GenBank/DDBJ whole genome shotgun (WGS) entry which is preliminary data.</text>
</comment>
<evidence type="ECO:0000313" key="6">
    <source>
        <dbReference type="Proteomes" id="UP000693672"/>
    </source>
</evidence>
<evidence type="ECO:0000256" key="2">
    <source>
        <dbReference type="ARBA" id="ARBA00023002"/>
    </source>
</evidence>
<dbReference type="InterPro" id="IPR013149">
    <property type="entry name" value="ADH-like_C"/>
</dbReference>
<dbReference type="SMART" id="SM00829">
    <property type="entry name" value="PKS_ER"/>
    <property type="match status" value="1"/>
</dbReference>
<keyword evidence="1 3" id="KW-0479">Metal-binding</keyword>
<dbReference type="InterPro" id="IPR013154">
    <property type="entry name" value="ADH-like_N"/>
</dbReference>
<dbReference type="Proteomes" id="UP000693672">
    <property type="component" value="Unassembled WGS sequence"/>
</dbReference>